<accession>A0A1Q9BXK2</accession>
<dbReference type="EMBL" id="LSRX01002491">
    <property type="protein sequence ID" value="OLP75423.1"/>
    <property type="molecule type" value="Genomic_DNA"/>
</dbReference>
<dbReference type="Proteomes" id="UP000186817">
    <property type="component" value="Unassembled WGS sequence"/>
</dbReference>
<sequence>MNRQVTFETQGPADPMMIMQGHPFEEAVERLHTLYRQELQTRRVQAEARQRLTGTRPIALPTSSCLTLAGKPRLSGAACISSSELAVKPSPLQENPSTFFPPTGQTQIDYIITRQCSANLQAKRAYPDHTFPIGGSRLSGHHPIRAQLPMQSYHKPPSQEAPTGAPIDLAALQAAVSKASPEALDMQARIANRLQQVDITNLVSTHRHVNRILLEEAVATFPKQMAADNRVSAQPEYRISARSVWHLYRELKKPRVCTPHEIFAKWKLATAFARASKALRRQSHYLKKQFYESQVDQAEAAAHSNDQRSLFLIVRRLSPKSTRNMACRLRGDDGRLLTGPEEMQHIVAYGNKTFAAKDDDYPRAPLSQAVQITAQDITAELRKLGISKAVPRHIAPAAVWKQCSQAMPSVPTCNLGVQESSTRPIGLSSPASKALARSLRHHLLHSLEPMLRFNPQFAYTKNRGTADALLRAHMHFEAVSRLVQSTQCTRFQKQAGCRERSCVGGLGLSLDLSKAFDGVTRAHIYRSMAQHGVPHDVITIIQQLHHRAQYLYASGSHRGSTMTSNGIKQGCVIAPYLWNYFSLVFLSMLQADRSADWIQRVLTLFADDVWGAWELSNAEDLDRAIADVTLILEALETLDMTINYGKTAILLKLVGKDARRLKHDRTIMKAGQLHLKLTVHGRECLIPIKDQHEYLGTVVTYRHRMFNHHHGQDLAINEEAAIFANCWSEPPEHEKAFVLFMRQGEDGTLGALVRVAREWNNKKSQENPTVRSPLRTVLLSSMAGELLKLAQQAVATEENKQKMIKAEWLTANSEWNYRTWNHAERRLVVDTARPPLQHAEIVRILNHLLEHLTGEAIQRFNSTVTLPKLEQQGANIATFALEVSLRGQAAAELYTNFEREDTEWIQSQLFSMRTQLRTLAEHLEEVQLASAMLHGHIRILDARIQLMEQEMMKRDKQQKSAKYHVTIPAVIQLESLDD</sequence>
<dbReference type="PANTHER" id="PTHR47027:SF20">
    <property type="entry name" value="REVERSE TRANSCRIPTASE-LIKE PROTEIN WITH RNA-DIRECTED DNA POLYMERASE DOMAIN"/>
    <property type="match status" value="1"/>
</dbReference>
<name>A0A1Q9BXK2_SYMMI</name>
<proteinExistence type="predicted"/>
<organism evidence="1 2">
    <name type="scientific">Symbiodinium microadriaticum</name>
    <name type="common">Dinoflagellate</name>
    <name type="synonym">Zooxanthella microadriatica</name>
    <dbReference type="NCBI Taxonomy" id="2951"/>
    <lineage>
        <taxon>Eukaryota</taxon>
        <taxon>Sar</taxon>
        <taxon>Alveolata</taxon>
        <taxon>Dinophyceae</taxon>
        <taxon>Suessiales</taxon>
        <taxon>Symbiodiniaceae</taxon>
        <taxon>Symbiodinium</taxon>
    </lineage>
</organism>
<dbReference type="PANTHER" id="PTHR47027">
    <property type="entry name" value="REVERSE TRANSCRIPTASE DOMAIN-CONTAINING PROTEIN"/>
    <property type="match status" value="1"/>
</dbReference>
<dbReference type="PROSITE" id="PS50878">
    <property type="entry name" value="RT_POL"/>
    <property type="match status" value="1"/>
</dbReference>
<protein>
    <submittedName>
        <fullName evidence="1">Uncharacterized protein</fullName>
    </submittedName>
</protein>
<evidence type="ECO:0000313" key="2">
    <source>
        <dbReference type="Proteomes" id="UP000186817"/>
    </source>
</evidence>
<evidence type="ECO:0000313" key="1">
    <source>
        <dbReference type="EMBL" id="OLP75423.1"/>
    </source>
</evidence>
<gene>
    <name evidence="1" type="ORF">AK812_SmicGene44773</name>
</gene>
<comment type="caution">
    <text evidence="1">The sequence shown here is derived from an EMBL/GenBank/DDBJ whole genome shotgun (WGS) entry which is preliminary data.</text>
</comment>
<dbReference type="AlphaFoldDB" id="A0A1Q9BXK2"/>
<dbReference type="Pfam" id="PF00078">
    <property type="entry name" value="RVT_1"/>
    <property type="match status" value="1"/>
</dbReference>
<dbReference type="InterPro" id="IPR000477">
    <property type="entry name" value="RT_dom"/>
</dbReference>
<reference evidence="1 2" key="1">
    <citation type="submission" date="2016-02" db="EMBL/GenBank/DDBJ databases">
        <title>Genome analysis of coral dinoflagellate symbionts highlights evolutionary adaptations to a symbiotic lifestyle.</title>
        <authorList>
            <person name="Aranda M."/>
            <person name="Li Y."/>
            <person name="Liew Y.J."/>
            <person name="Baumgarten S."/>
            <person name="Simakov O."/>
            <person name="Wilson M."/>
            <person name="Piel J."/>
            <person name="Ashoor H."/>
            <person name="Bougouffa S."/>
            <person name="Bajic V.B."/>
            <person name="Ryu T."/>
            <person name="Ravasi T."/>
            <person name="Bayer T."/>
            <person name="Micklem G."/>
            <person name="Kim H."/>
            <person name="Bhak J."/>
            <person name="Lajeunesse T.C."/>
            <person name="Voolstra C.R."/>
        </authorList>
    </citation>
    <scope>NUCLEOTIDE SEQUENCE [LARGE SCALE GENOMIC DNA]</scope>
    <source>
        <strain evidence="1 2">CCMP2467</strain>
    </source>
</reference>
<dbReference type="OrthoDB" id="410381at2759"/>
<keyword evidence="2" id="KW-1185">Reference proteome</keyword>